<accession>A0A4V2F5L8</accession>
<evidence type="ECO:0000259" key="8">
    <source>
        <dbReference type="Pfam" id="PF20216"/>
    </source>
</evidence>
<comment type="subcellular location">
    <subcellularLocation>
        <location evidence="1">Membrane</location>
        <topology evidence="1">Multi-pass membrane protein</topology>
    </subcellularLocation>
</comment>
<dbReference type="Pfam" id="PF01694">
    <property type="entry name" value="Rhomboid"/>
    <property type="match status" value="1"/>
</dbReference>
<keyword evidence="2 6" id="KW-0812">Transmembrane</keyword>
<feature type="domain" description="DUF6576" evidence="8">
    <location>
        <begin position="265"/>
        <end position="295"/>
    </location>
</feature>
<feature type="compositionally biased region" description="Basic residues" evidence="5">
    <location>
        <begin position="237"/>
        <end position="246"/>
    </location>
</feature>
<dbReference type="Proteomes" id="UP000292262">
    <property type="component" value="Unassembled WGS sequence"/>
</dbReference>
<dbReference type="Pfam" id="PF20216">
    <property type="entry name" value="DUF6576"/>
    <property type="match status" value="1"/>
</dbReference>
<feature type="compositionally biased region" description="Low complexity" evidence="5">
    <location>
        <begin position="247"/>
        <end position="259"/>
    </location>
</feature>
<dbReference type="InterPro" id="IPR035952">
    <property type="entry name" value="Rhomboid-like_sf"/>
</dbReference>
<sequence length="301" mass="33578">MASNDLTYKWKTSNVMIKLIVINALIFIGATLGSWIFGYGPEQTMKWFVLPSNPTDFIYQVWGLVTYSFLHFGFWHVFWNMLMLYWFGQYVLNLFTEKRFLTIYLLGGIAGGALFVLAYNLFPALAGRNGYLIGASAAVLAIVIFIATYTPNAAIRIFFFTVKLWQVGLVMVLMDLVQLPNQNAATGNAGGMIAHLGGAAFGYAYAMQLKKGRDIGSWFEGLMDSIASIFKPKKKSPLKTVHKSKGRTSSSTTSSYRSKTSSDVKDNNQKKIDAILDKISKSGYDSLTKEEKDFLFKAGKE</sequence>
<feature type="transmembrane region" description="Helical" evidence="6">
    <location>
        <begin position="189"/>
        <end position="206"/>
    </location>
</feature>
<dbReference type="GO" id="GO:0006508">
    <property type="term" value="P:proteolysis"/>
    <property type="evidence" value="ECO:0007669"/>
    <property type="project" value="UniProtKB-KW"/>
</dbReference>
<dbReference type="OrthoDB" id="680602at2"/>
<feature type="domain" description="Peptidase S54 rhomboid" evidence="7">
    <location>
        <begin position="60"/>
        <end position="208"/>
    </location>
</feature>
<evidence type="ECO:0000256" key="5">
    <source>
        <dbReference type="SAM" id="MobiDB-lite"/>
    </source>
</evidence>
<feature type="transmembrane region" description="Helical" evidence="6">
    <location>
        <begin position="157"/>
        <end position="177"/>
    </location>
</feature>
<dbReference type="SUPFAM" id="SSF144091">
    <property type="entry name" value="Rhomboid-like"/>
    <property type="match status" value="1"/>
</dbReference>
<dbReference type="Gene3D" id="1.20.1540.10">
    <property type="entry name" value="Rhomboid-like"/>
    <property type="match status" value="1"/>
</dbReference>
<feature type="transmembrane region" description="Helical" evidence="6">
    <location>
        <begin position="131"/>
        <end position="150"/>
    </location>
</feature>
<dbReference type="InterPro" id="IPR022764">
    <property type="entry name" value="Peptidase_S54_rhomboid_dom"/>
</dbReference>
<organism evidence="9 10">
    <name type="scientific">Aquimarina brevivitae</name>
    <dbReference type="NCBI Taxonomy" id="323412"/>
    <lineage>
        <taxon>Bacteria</taxon>
        <taxon>Pseudomonadati</taxon>
        <taxon>Bacteroidota</taxon>
        <taxon>Flavobacteriia</taxon>
        <taxon>Flavobacteriales</taxon>
        <taxon>Flavobacteriaceae</taxon>
        <taxon>Aquimarina</taxon>
    </lineage>
</organism>
<dbReference type="AlphaFoldDB" id="A0A4V2F5L8"/>
<name>A0A4V2F5L8_9FLAO</name>
<comment type="caution">
    <text evidence="9">The sequence shown here is derived from an EMBL/GenBank/DDBJ whole genome shotgun (WGS) entry which is preliminary data.</text>
</comment>
<dbReference type="PANTHER" id="PTHR43066">
    <property type="entry name" value="RHOMBOID-RELATED PROTEIN"/>
    <property type="match status" value="1"/>
</dbReference>
<evidence type="ECO:0000313" key="10">
    <source>
        <dbReference type="Proteomes" id="UP000292262"/>
    </source>
</evidence>
<evidence type="ECO:0000313" key="9">
    <source>
        <dbReference type="EMBL" id="RZS93269.1"/>
    </source>
</evidence>
<feature type="region of interest" description="Disordered" evidence="5">
    <location>
        <begin position="237"/>
        <end position="267"/>
    </location>
</feature>
<dbReference type="GO" id="GO:0016020">
    <property type="term" value="C:membrane"/>
    <property type="evidence" value="ECO:0007669"/>
    <property type="project" value="UniProtKB-SubCell"/>
</dbReference>
<dbReference type="GO" id="GO:0004252">
    <property type="term" value="F:serine-type endopeptidase activity"/>
    <property type="evidence" value="ECO:0007669"/>
    <property type="project" value="InterPro"/>
</dbReference>
<dbReference type="InterPro" id="IPR046483">
    <property type="entry name" value="DUF6576"/>
</dbReference>
<feature type="transmembrane region" description="Helical" evidence="6">
    <location>
        <begin position="100"/>
        <end position="119"/>
    </location>
</feature>
<evidence type="ECO:0000256" key="4">
    <source>
        <dbReference type="ARBA" id="ARBA00023136"/>
    </source>
</evidence>
<dbReference type="EMBL" id="SGXE01000002">
    <property type="protein sequence ID" value="RZS93269.1"/>
    <property type="molecule type" value="Genomic_DNA"/>
</dbReference>
<keyword evidence="9" id="KW-0645">Protease</keyword>
<evidence type="ECO:0000256" key="6">
    <source>
        <dbReference type="SAM" id="Phobius"/>
    </source>
</evidence>
<keyword evidence="4 6" id="KW-0472">Membrane</keyword>
<reference evidence="9 10" key="1">
    <citation type="submission" date="2019-02" db="EMBL/GenBank/DDBJ databases">
        <title>Genomic Encyclopedia of Type Strains, Phase IV (KMG-IV): sequencing the most valuable type-strain genomes for metagenomic binning, comparative biology and taxonomic classification.</title>
        <authorList>
            <person name="Goeker M."/>
        </authorList>
    </citation>
    <scope>NUCLEOTIDE SEQUENCE [LARGE SCALE GENOMIC DNA]</scope>
    <source>
        <strain evidence="9 10">DSM 17196</strain>
    </source>
</reference>
<evidence type="ECO:0000256" key="1">
    <source>
        <dbReference type="ARBA" id="ARBA00004141"/>
    </source>
</evidence>
<evidence type="ECO:0000256" key="2">
    <source>
        <dbReference type="ARBA" id="ARBA00022692"/>
    </source>
</evidence>
<protein>
    <submittedName>
        <fullName evidence="9">Membrane associated rhomboid family serine protease</fullName>
    </submittedName>
</protein>
<dbReference type="PANTHER" id="PTHR43066:SF11">
    <property type="entry name" value="PEPTIDASE S54 RHOMBOID DOMAIN-CONTAINING PROTEIN"/>
    <property type="match status" value="1"/>
</dbReference>
<feature type="transmembrane region" description="Helical" evidence="6">
    <location>
        <begin position="15"/>
        <end position="37"/>
    </location>
</feature>
<proteinExistence type="predicted"/>
<keyword evidence="9" id="KW-0378">Hydrolase</keyword>
<evidence type="ECO:0000259" key="7">
    <source>
        <dbReference type="Pfam" id="PF01694"/>
    </source>
</evidence>
<evidence type="ECO:0000256" key="3">
    <source>
        <dbReference type="ARBA" id="ARBA00022989"/>
    </source>
</evidence>
<feature type="transmembrane region" description="Helical" evidence="6">
    <location>
        <begin position="57"/>
        <end position="79"/>
    </location>
</feature>
<gene>
    <name evidence="9" type="ORF">EV197_1845</name>
</gene>
<keyword evidence="3 6" id="KW-1133">Transmembrane helix</keyword>
<keyword evidence="10" id="KW-1185">Reference proteome</keyword>